<dbReference type="Proteomes" id="UP000007799">
    <property type="component" value="Unassembled WGS sequence"/>
</dbReference>
<comment type="similarity">
    <text evidence="2">Belongs to the RecA family. RAD51 subfamily.</text>
</comment>
<sequence length="347" mass="36713">MRLVPDLVPALTSSVLDALKRANLFTVNQFLFCGDAQVVADTELPITTVVLLREQLLQLDAYRIQVRSARSSLAREEKHSVSTGVHTIDDLLGGRGLPAGKITQLFGRSSTGKTQVCLTAAASAACEGHQVVIFDSNSSYAAERLRDIIEHKADASHQAVDVKSACERIRVVAVRDPWQLIDGLHHLLSMLSPPSSSLSSSLSSSQPPLLPSPAALHHSASSTSTLIVIDSIGNTFSPYISSTANGHALLASVGDILRRIMQTTHAACLVTNYLVHSGAHPDGKPALGSAWERTPFINIKVARADPSSLLTTLEVLPACPSRIEAQVGVGFSAQVGLGPTGVVDLST</sequence>
<dbReference type="PROSITE" id="PS50162">
    <property type="entry name" value="RECA_2"/>
    <property type="match status" value="1"/>
</dbReference>
<dbReference type="InterPro" id="IPR049428">
    <property type="entry name" value="RecA-like_N"/>
</dbReference>
<proteinExistence type="inferred from homology"/>
<dbReference type="GO" id="GO:0007131">
    <property type="term" value="P:reciprocal meiotic recombination"/>
    <property type="evidence" value="ECO:0007669"/>
    <property type="project" value="TreeGrafter"/>
</dbReference>
<keyword evidence="4" id="KW-0227">DNA damage</keyword>
<feature type="domain" description="RecA family profile 1" evidence="10">
    <location>
        <begin position="77"/>
        <end position="274"/>
    </location>
</feature>
<dbReference type="InParanoid" id="F2U7X4"/>
<evidence type="ECO:0000256" key="2">
    <source>
        <dbReference type="ARBA" id="ARBA00007095"/>
    </source>
</evidence>
<dbReference type="SUPFAM" id="SSF52540">
    <property type="entry name" value="P-loop containing nucleoside triphosphate hydrolases"/>
    <property type="match status" value="1"/>
</dbReference>
<keyword evidence="9" id="KW-0539">Nucleus</keyword>
<keyword evidence="5" id="KW-0067">ATP-binding</keyword>
<dbReference type="GO" id="GO:0000400">
    <property type="term" value="F:four-way junction DNA binding"/>
    <property type="evidence" value="ECO:0007669"/>
    <property type="project" value="TreeGrafter"/>
</dbReference>
<keyword evidence="7" id="KW-0233">DNA recombination</keyword>
<dbReference type="PANTHER" id="PTHR46457">
    <property type="entry name" value="DNA REPAIR PROTEIN RAD51 HOMOLOG 4"/>
    <property type="match status" value="1"/>
</dbReference>
<keyword evidence="8" id="KW-0234">DNA repair</keyword>
<evidence type="ECO:0000313" key="12">
    <source>
        <dbReference type="Proteomes" id="UP000007799"/>
    </source>
</evidence>
<dbReference type="GO" id="GO:0140664">
    <property type="term" value="F:ATP-dependent DNA damage sensor activity"/>
    <property type="evidence" value="ECO:0007669"/>
    <property type="project" value="InterPro"/>
</dbReference>
<dbReference type="Pfam" id="PF00154">
    <property type="entry name" value="RecA_N"/>
    <property type="match status" value="1"/>
</dbReference>
<protein>
    <recommendedName>
        <fullName evidence="10">RecA family profile 1 domain-containing protein</fullName>
    </recommendedName>
</protein>
<dbReference type="EMBL" id="GL832964">
    <property type="protein sequence ID" value="EGD72879.1"/>
    <property type="molecule type" value="Genomic_DNA"/>
</dbReference>
<dbReference type="Gene3D" id="3.40.50.300">
    <property type="entry name" value="P-loop containing nucleotide triphosphate hydrolases"/>
    <property type="match status" value="1"/>
</dbReference>
<dbReference type="GO" id="GO:0005815">
    <property type="term" value="C:microtubule organizing center"/>
    <property type="evidence" value="ECO:0007669"/>
    <property type="project" value="TreeGrafter"/>
</dbReference>
<evidence type="ECO:0000256" key="7">
    <source>
        <dbReference type="ARBA" id="ARBA00023172"/>
    </source>
</evidence>
<evidence type="ECO:0000256" key="6">
    <source>
        <dbReference type="ARBA" id="ARBA00023125"/>
    </source>
</evidence>
<dbReference type="GO" id="GO:0000723">
    <property type="term" value="P:telomere maintenance"/>
    <property type="evidence" value="ECO:0007669"/>
    <property type="project" value="TreeGrafter"/>
</dbReference>
<evidence type="ECO:0000259" key="10">
    <source>
        <dbReference type="PROSITE" id="PS50162"/>
    </source>
</evidence>
<dbReference type="AlphaFoldDB" id="F2U7X4"/>
<dbReference type="PANTHER" id="PTHR46457:SF1">
    <property type="entry name" value="DNA REPAIR PROTEIN RAD51 HOMOLOG 4"/>
    <property type="match status" value="1"/>
</dbReference>
<evidence type="ECO:0000256" key="1">
    <source>
        <dbReference type="ARBA" id="ARBA00004123"/>
    </source>
</evidence>
<dbReference type="CDD" id="cd19489">
    <property type="entry name" value="Rad51D"/>
    <property type="match status" value="1"/>
</dbReference>
<dbReference type="eggNOG" id="KOG1433">
    <property type="taxonomic scope" value="Eukaryota"/>
</dbReference>
<dbReference type="InterPro" id="IPR020588">
    <property type="entry name" value="RecA_ATP-bd"/>
</dbReference>
<dbReference type="GO" id="GO:0005657">
    <property type="term" value="C:replication fork"/>
    <property type="evidence" value="ECO:0007669"/>
    <property type="project" value="TreeGrafter"/>
</dbReference>
<accession>F2U7X4</accession>
<dbReference type="GO" id="GO:0033063">
    <property type="term" value="C:Rad51B-Rad51C-Rad51D-XRCC2 complex"/>
    <property type="evidence" value="ECO:0007669"/>
    <property type="project" value="TreeGrafter"/>
</dbReference>
<evidence type="ECO:0000256" key="3">
    <source>
        <dbReference type="ARBA" id="ARBA00022741"/>
    </source>
</evidence>
<reference evidence="11" key="1">
    <citation type="submission" date="2009-08" db="EMBL/GenBank/DDBJ databases">
        <title>Annotation of Salpingoeca rosetta.</title>
        <authorList>
            <consortium name="The Broad Institute Genome Sequencing Platform"/>
            <person name="Russ C."/>
            <person name="Cuomo C."/>
            <person name="Burger G."/>
            <person name="Gray M.W."/>
            <person name="Holland P.W.H."/>
            <person name="King N."/>
            <person name="Lang F.B.F."/>
            <person name="Roger A.J."/>
            <person name="Ruiz-Trillo I."/>
            <person name="Young S.K."/>
            <person name="Zeng Q."/>
            <person name="Gargeya S."/>
            <person name="Alvarado L."/>
            <person name="Berlin A."/>
            <person name="Chapman S.B."/>
            <person name="Chen Z."/>
            <person name="Freedman E."/>
            <person name="Gellesch M."/>
            <person name="Goldberg J."/>
            <person name="Griggs A."/>
            <person name="Gujja S."/>
            <person name="Heilman E."/>
            <person name="Heiman D."/>
            <person name="Howarth C."/>
            <person name="Mehta T."/>
            <person name="Neiman D."/>
            <person name="Pearson M."/>
            <person name="Roberts A."/>
            <person name="Saif S."/>
            <person name="Shea T."/>
            <person name="Shenoy N."/>
            <person name="Sisk P."/>
            <person name="Stolte C."/>
            <person name="Sykes S."/>
            <person name="White J."/>
            <person name="Yandava C."/>
            <person name="Haas B."/>
            <person name="Nusbaum C."/>
            <person name="Birren B."/>
        </authorList>
    </citation>
    <scope>NUCLEOTIDE SEQUENCE [LARGE SCALE GENOMIC DNA]</scope>
    <source>
        <strain evidence="11">ATCC 50818</strain>
    </source>
</reference>
<evidence type="ECO:0000256" key="4">
    <source>
        <dbReference type="ARBA" id="ARBA00022763"/>
    </source>
</evidence>
<dbReference type="OrthoDB" id="336321at2759"/>
<keyword evidence="12" id="KW-1185">Reference proteome</keyword>
<name>F2U7X4_SALR5</name>
<evidence type="ECO:0000256" key="9">
    <source>
        <dbReference type="ARBA" id="ARBA00023242"/>
    </source>
</evidence>
<dbReference type="GO" id="GO:0042148">
    <property type="term" value="P:DNA strand invasion"/>
    <property type="evidence" value="ECO:0007669"/>
    <property type="project" value="TreeGrafter"/>
</dbReference>
<dbReference type="STRING" id="946362.F2U7X4"/>
<keyword evidence="6" id="KW-0238">DNA-binding</keyword>
<dbReference type="GO" id="GO:0000724">
    <property type="term" value="P:double-strand break repair via homologous recombination"/>
    <property type="evidence" value="ECO:0007669"/>
    <property type="project" value="TreeGrafter"/>
</dbReference>
<dbReference type="InterPro" id="IPR027417">
    <property type="entry name" value="P-loop_NTPase"/>
</dbReference>
<evidence type="ECO:0000256" key="5">
    <source>
        <dbReference type="ARBA" id="ARBA00022840"/>
    </source>
</evidence>
<comment type="subcellular location">
    <subcellularLocation>
        <location evidence="1">Nucleus</location>
    </subcellularLocation>
</comment>
<gene>
    <name evidence="11" type="ORF">PTSG_04608</name>
</gene>
<evidence type="ECO:0000313" key="11">
    <source>
        <dbReference type="EMBL" id="EGD72879.1"/>
    </source>
</evidence>
<dbReference type="GO" id="GO:0003697">
    <property type="term" value="F:single-stranded DNA binding"/>
    <property type="evidence" value="ECO:0007669"/>
    <property type="project" value="TreeGrafter"/>
</dbReference>
<dbReference type="GO" id="GO:0005524">
    <property type="term" value="F:ATP binding"/>
    <property type="evidence" value="ECO:0007669"/>
    <property type="project" value="UniProtKB-KW"/>
</dbReference>
<dbReference type="InterPro" id="IPR047323">
    <property type="entry name" value="Rad51D_C"/>
</dbReference>
<dbReference type="KEGG" id="sre:PTSG_04608"/>
<keyword evidence="3" id="KW-0547">Nucleotide-binding</keyword>
<dbReference type="GeneID" id="16075283"/>
<dbReference type="RefSeq" id="XP_004994701.1">
    <property type="nucleotide sequence ID" value="XM_004994644.1"/>
</dbReference>
<dbReference type="InterPro" id="IPR051988">
    <property type="entry name" value="HRR_RAD51_Paralog"/>
</dbReference>
<evidence type="ECO:0000256" key="8">
    <source>
        <dbReference type="ARBA" id="ARBA00023204"/>
    </source>
</evidence>
<organism evidence="12">
    <name type="scientific">Salpingoeca rosetta (strain ATCC 50818 / BSB-021)</name>
    <dbReference type="NCBI Taxonomy" id="946362"/>
    <lineage>
        <taxon>Eukaryota</taxon>
        <taxon>Choanoflagellata</taxon>
        <taxon>Craspedida</taxon>
        <taxon>Salpingoecidae</taxon>
        <taxon>Salpingoeca</taxon>
    </lineage>
</organism>